<dbReference type="RefSeq" id="WP_013944568.1">
    <property type="nucleotide sequence ID" value="NC_015713.1"/>
</dbReference>
<dbReference type="KEGG" id="sng:SNE_A22250"/>
<proteinExistence type="predicted"/>
<evidence type="ECO:0000313" key="1">
    <source>
        <dbReference type="EMBL" id="CCB90102.1"/>
    </source>
</evidence>
<evidence type="ECO:0000313" key="2">
    <source>
        <dbReference type="Proteomes" id="UP000000496"/>
    </source>
</evidence>
<dbReference type="AlphaFoldDB" id="F8L657"/>
<dbReference type="Proteomes" id="UP000000496">
    <property type="component" value="Chromosome gsn.131"/>
</dbReference>
<gene>
    <name evidence="1" type="ordered locus">SNE_A22250</name>
</gene>
<reference key="1">
    <citation type="journal article" date="2011" name="Mol. Biol. Evol.">
        <title>Unity in variety -- the pan-genome of the Chlamydiae.</title>
        <authorList>
            <person name="Collingro A."/>
            <person name="Tischler P."/>
            <person name="Weinmaier T."/>
            <person name="Penz T."/>
            <person name="Heinz E."/>
            <person name="Brunham R.C."/>
            <person name="Read T.D."/>
            <person name="Bavoil P.M."/>
            <person name="Sachse K."/>
            <person name="Kahane S."/>
            <person name="Friedman M.G."/>
            <person name="Rattei T."/>
            <person name="Myers G.S.A."/>
            <person name="Horn M."/>
        </authorList>
    </citation>
    <scope>NUCLEOTIDE SEQUENCE</scope>
    <source>
        <strain>Z</strain>
    </source>
</reference>
<sequence>MQLDFSDLSTFSSFRQPRSIIDASFDEKTSREALLETMQPLAIFDPSVTTFDECASMVNTYDRDEESSRDIEAFERERIRYLKDVVAYARLWFYAEENPEQRLFELSKKNLRDIDPSLIGESRYDESDSLMVKVCKTVMCFFWGQLYMWCFTETIRIWAGRYDILKWGASQDPRGLECPPIPSLSLSVHERKDPRDVIVDHVCIHQLGFENEERENLQALLRLFPGEIKKFDFSPKTKKFSLVFKEGWKLAPDWQKIRERFPNTREQRSYKGIQVDLKEAFIRIGNVIEGEVVQKGDRTYLEFGAKVIRAMVPATFQKAHLNFYVDILQWGRREDGSMTVKIDVSTNSNWFVDKAVKAIVVGVSTAALGQATHAPILPPEGKSIPILNLEKLELIKNFLFWKKI</sequence>
<name>F8L657_SIMNZ</name>
<keyword evidence="2" id="KW-1185">Reference proteome</keyword>
<accession>F8L657</accession>
<reference evidence="1 2" key="2">
    <citation type="journal article" date="2011" name="Mol. Biol. Evol.">
        <title>Unity in variety--the pan-genome of the Chlamydiae.</title>
        <authorList>
            <person name="Collingro A."/>
            <person name="Tischler P."/>
            <person name="Weinmaier T."/>
            <person name="Penz T."/>
            <person name="Heinz E."/>
            <person name="Brunham R.C."/>
            <person name="Read T.D."/>
            <person name="Bavoil P.M."/>
            <person name="Sachse K."/>
            <person name="Kahane S."/>
            <person name="Friedman M.G."/>
            <person name="Rattei T."/>
            <person name="Myers G.S."/>
            <person name="Horn M."/>
        </authorList>
    </citation>
    <scope>NUCLEOTIDE SEQUENCE [LARGE SCALE GENOMIC DNA]</scope>
    <source>
        <strain evidence="2">ATCC VR-1471 / Z</strain>
    </source>
</reference>
<dbReference type="EMBL" id="FR872582">
    <property type="protein sequence ID" value="CCB90102.1"/>
    <property type="molecule type" value="Genomic_DNA"/>
</dbReference>
<dbReference type="HOGENOM" id="CLU_681327_0_0_0"/>
<protein>
    <submittedName>
        <fullName evidence="1">Uncharacterized protein</fullName>
    </submittedName>
</protein>
<organism evidence="1 2">
    <name type="scientific">Simkania negevensis (strain ATCC VR-1471 / DSM 27360 / Z)</name>
    <dbReference type="NCBI Taxonomy" id="331113"/>
    <lineage>
        <taxon>Bacteria</taxon>
        <taxon>Pseudomonadati</taxon>
        <taxon>Chlamydiota</taxon>
        <taxon>Chlamydiia</taxon>
        <taxon>Parachlamydiales</taxon>
        <taxon>Simkaniaceae</taxon>
        <taxon>Simkania</taxon>
    </lineage>
</organism>